<accession>A0A520KRX6</accession>
<sequence length="127" mass="14079">MTKIKLVISDKNTGRAYQIDTENVFLGLEIGKEFDGSKIGLKGYKLRVTGGSNKDGTPMRADLPGGDKKKVLFRKNGVGYKQKRKGERKRKMVCGRRVTGDTVQLNTVISQYGNIDIEEAVGKLKTE</sequence>
<evidence type="ECO:0000313" key="5">
    <source>
        <dbReference type="EMBL" id="RZN64540.1"/>
    </source>
</evidence>
<reference evidence="5 6" key="1">
    <citation type="journal article" date="2019" name="Nat. Microbiol.">
        <title>Wide diversity of methane and short-chain alkane metabolisms in uncultured archaea.</title>
        <authorList>
            <person name="Borrel G."/>
            <person name="Adam P.S."/>
            <person name="McKay L.J."/>
            <person name="Chen L.X."/>
            <person name="Sierra-Garcia I.N."/>
            <person name="Sieber C.M."/>
            <person name="Letourneur Q."/>
            <person name="Ghozlane A."/>
            <person name="Andersen G.L."/>
            <person name="Li W.J."/>
            <person name="Hallam S.J."/>
            <person name="Muyzer G."/>
            <person name="de Oliveira V.M."/>
            <person name="Inskeep W.P."/>
            <person name="Banfield J.F."/>
            <person name="Gribaldo S."/>
        </authorList>
    </citation>
    <scope>NUCLEOTIDE SEQUENCE [LARGE SCALE GENOMIC DNA]</scope>
    <source>
        <strain evidence="5">NM1a</strain>
    </source>
</reference>
<proteinExistence type="inferred from homology"/>
<name>A0A520KRX6_METT2</name>
<dbReference type="GO" id="GO:1990904">
    <property type="term" value="C:ribonucleoprotein complex"/>
    <property type="evidence" value="ECO:0007669"/>
    <property type="project" value="UniProtKB-KW"/>
</dbReference>
<dbReference type="AlphaFoldDB" id="A0A520KRX6"/>
<evidence type="ECO:0000256" key="1">
    <source>
        <dbReference type="ARBA" id="ARBA00009312"/>
    </source>
</evidence>
<comment type="caution">
    <text evidence="5">The sequence shown here is derived from an EMBL/GenBank/DDBJ whole genome shotgun (WGS) entry which is preliminary data.</text>
</comment>
<gene>
    <name evidence="4" type="primary">rps6e</name>
    <name evidence="5" type="ORF">EF806_04155</name>
</gene>
<dbReference type="GO" id="GO:0006412">
    <property type="term" value="P:translation"/>
    <property type="evidence" value="ECO:0007669"/>
    <property type="project" value="UniProtKB-UniRule"/>
</dbReference>
<dbReference type="SMART" id="SM01405">
    <property type="entry name" value="Ribosomal_S6e"/>
    <property type="match status" value="1"/>
</dbReference>
<dbReference type="InterPro" id="IPR001377">
    <property type="entry name" value="Ribosomal_eS6"/>
</dbReference>
<keyword evidence="3 4" id="KW-0687">Ribonucleoprotein</keyword>
<dbReference type="NCBIfam" id="NF003294">
    <property type="entry name" value="PRK04290.1-3"/>
    <property type="match status" value="1"/>
</dbReference>
<dbReference type="Pfam" id="PF01092">
    <property type="entry name" value="Ribosomal_S6e"/>
    <property type="match status" value="1"/>
</dbReference>
<dbReference type="Proteomes" id="UP000317158">
    <property type="component" value="Unassembled WGS sequence"/>
</dbReference>
<keyword evidence="2 4" id="KW-0689">Ribosomal protein</keyword>
<evidence type="ECO:0000256" key="4">
    <source>
        <dbReference type="HAMAP-Rule" id="MF_00512"/>
    </source>
</evidence>
<dbReference type="PANTHER" id="PTHR11502">
    <property type="entry name" value="40S RIBOSOMAL PROTEIN S6"/>
    <property type="match status" value="1"/>
</dbReference>
<comment type="similarity">
    <text evidence="1 4">Belongs to the eukaryotic ribosomal protein eS6 family.</text>
</comment>
<dbReference type="EMBL" id="RXIF01000006">
    <property type="protein sequence ID" value="RZN64540.1"/>
    <property type="molecule type" value="Genomic_DNA"/>
</dbReference>
<dbReference type="GO" id="GO:0003735">
    <property type="term" value="F:structural constituent of ribosome"/>
    <property type="evidence" value="ECO:0007669"/>
    <property type="project" value="InterPro"/>
</dbReference>
<organism evidence="5 6">
    <name type="scientific">Methanoliparum thermophilum</name>
    <dbReference type="NCBI Taxonomy" id="2491083"/>
    <lineage>
        <taxon>Archaea</taxon>
        <taxon>Methanobacteriati</taxon>
        <taxon>Methanobacteriota</taxon>
        <taxon>Candidatus Methanoliparia</taxon>
        <taxon>Candidatus Methanoliparales</taxon>
        <taxon>Candidatus Methanoliparaceae</taxon>
        <taxon>Candidatus Methanoliparum</taxon>
    </lineage>
</organism>
<protein>
    <recommendedName>
        <fullName evidence="4">Small ribosomal subunit protein eS6</fullName>
    </recommendedName>
</protein>
<evidence type="ECO:0000256" key="3">
    <source>
        <dbReference type="ARBA" id="ARBA00023274"/>
    </source>
</evidence>
<evidence type="ECO:0000256" key="2">
    <source>
        <dbReference type="ARBA" id="ARBA00022980"/>
    </source>
</evidence>
<dbReference type="HAMAP" id="MF_00512">
    <property type="entry name" value="Ribosomal_eS6"/>
    <property type="match status" value="1"/>
</dbReference>
<evidence type="ECO:0000313" key="6">
    <source>
        <dbReference type="Proteomes" id="UP000317158"/>
    </source>
</evidence>
<dbReference type="GO" id="GO:0005840">
    <property type="term" value="C:ribosome"/>
    <property type="evidence" value="ECO:0007669"/>
    <property type="project" value="UniProtKB-KW"/>
</dbReference>
<dbReference type="InterPro" id="IPR020924">
    <property type="entry name" value="Ribosomal_eS6_arc"/>
</dbReference>